<geneLocation type="plasmid" evidence="2">
    <name>pretnxc12e</name>
</geneLocation>
<reference evidence="1 2" key="1">
    <citation type="submission" date="2017-04" db="EMBL/GenBank/DDBJ databases">
        <title>Complete genome sequences of Rhizobium genomic linages associated to common bean (phaseolus vulgaris).</title>
        <authorList>
            <person name="Santamaria R.I."/>
            <person name="Bustos P."/>
            <person name="Perez-Carrascal O."/>
            <person name="Martinez-Flores I."/>
            <person name="Juarez S."/>
            <person name="Lozano L."/>
            <person name="Miranda F."/>
            <person name="Vinuesa P."/>
            <person name="Martinez-Romero E."/>
            <person name="Cevallos M.A."/>
            <person name="Romero D."/>
            <person name="Davila G."/>
            <person name="Gonzalez V."/>
        </authorList>
    </citation>
    <scope>NUCLEOTIDE SEQUENCE [LARGE SCALE GENOMIC DNA]</scope>
    <source>
        <strain evidence="1 2">NXC12</strain>
        <plasmid evidence="2">pretnxc12e</plasmid>
    </source>
</reference>
<accession>A0AAN1BLW4</accession>
<name>A0AAN1BLW4_RHIET</name>
<proteinExistence type="predicted"/>
<evidence type="ECO:0000313" key="1">
    <source>
        <dbReference type="EMBL" id="ARQ13654.1"/>
    </source>
</evidence>
<dbReference type="AlphaFoldDB" id="A0AAN1BLW4"/>
<keyword evidence="1" id="KW-0614">Plasmid</keyword>
<evidence type="ECO:0000313" key="2">
    <source>
        <dbReference type="Proteomes" id="UP000194159"/>
    </source>
</evidence>
<dbReference type="Proteomes" id="UP000194159">
    <property type="component" value="Plasmid pRetNXC12e"/>
</dbReference>
<sequence>MLAGSRVGTTAPRSRSVIAVSMLSDGLFLGRIELTPPAKGGVIFPIGNIRPMRELIVVTTRHRRNKWQPRRL</sequence>
<organism evidence="1 2">
    <name type="scientific">Rhizobium etli</name>
    <dbReference type="NCBI Taxonomy" id="29449"/>
    <lineage>
        <taxon>Bacteria</taxon>
        <taxon>Pseudomonadati</taxon>
        <taxon>Pseudomonadota</taxon>
        <taxon>Alphaproteobacteria</taxon>
        <taxon>Hyphomicrobiales</taxon>
        <taxon>Rhizobiaceae</taxon>
        <taxon>Rhizobium/Agrobacterium group</taxon>
        <taxon>Rhizobium</taxon>
    </lineage>
</organism>
<dbReference type="EMBL" id="CP020911">
    <property type="protein sequence ID" value="ARQ13654.1"/>
    <property type="molecule type" value="Genomic_DNA"/>
</dbReference>
<gene>
    <name evidence="1" type="ORF">NXC12_PE00051</name>
</gene>
<protein>
    <submittedName>
        <fullName evidence="1">Uncharacterized protein</fullName>
    </submittedName>
</protein>